<proteinExistence type="inferred from homology"/>
<gene>
    <name evidence="6" type="primary">rsmI</name>
    <name evidence="9" type="ORF">FTV88_2585</name>
</gene>
<evidence type="ECO:0000256" key="6">
    <source>
        <dbReference type="HAMAP-Rule" id="MF_01877"/>
    </source>
</evidence>
<evidence type="ECO:0000256" key="1">
    <source>
        <dbReference type="ARBA" id="ARBA00022490"/>
    </source>
</evidence>
<dbReference type="FunFam" id="3.40.1010.10:FF:000007">
    <property type="entry name" value="Ribosomal RNA small subunit methyltransferase I"/>
    <property type="match status" value="1"/>
</dbReference>
<feature type="coiled-coil region" evidence="7">
    <location>
        <begin position="244"/>
        <end position="271"/>
    </location>
</feature>
<dbReference type="RefSeq" id="WP_153725802.1">
    <property type="nucleotide sequence ID" value="NZ_CP045875.1"/>
</dbReference>
<dbReference type="CDD" id="cd11648">
    <property type="entry name" value="RsmI"/>
    <property type="match status" value="1"/>
</dbReference>
<dbReference type="Pfam" id="PF00590">
    <property type="entry name" value="TP_methylase"/>
    <property type="match status" value="1"/>
</dbReference>
<evidence type="ECO:0000259" key="8">
    <source>
        <dbReference type="Pfam" id="PF00590"/>
    </source>
</evidence>
<keyword evidence="4 6" id="KW-0808">Transferase</keyword>
<reference evidence="10" key="1">
    <citation type="submission" date="2019-11" db="EMBL/GenBank/DDBJ databases">
        <title>Genome sequence of Heliorestis convoluta strain HH, an alkaliphilic and minimalistic phototrophic bacterium from a soda lake in Egypt.</title>
        <authorList>
            <person name="Dewey E.D."/>
            <person name="Stokes L.M."/>
            <person name="Burchell B.M."/>
            <person name="Shaffer K.N."/>
            <person name="Huntington A.M."/>
            <person name="Baker J.M."/>
            <person name="Nadendla S."/>
            <person name="Giglio M.G."/>
            <person name="Touchman J.W."/>
            <person name="Blankenship R.E."/>
            <person name="Madigan M.T."/>
            <person name="Sattley W.M."/>
        </authorList>
    </citation>
    <scope>NUCLEOTIDE SEQUENCE [LARGE SCALE GENOMIC DNA]</scope>
    <source>
        <strain evidence="10">HH</strain>
    </source>
</reference>
<comment type="catalytic activity">
    <reaction evidence="6">
        <text>cytidine(1402) in 16S rRNA + S-adenosyl-L-methionine = 2'-O-methylcytidine(1402) in 16S rRNA + S-adenosyl-L-homocysteine + H(+)</text>
        <dbReference type="Rhea" id="RHEA:42924"/>
        <dbReference type="Rhea" id="RHEA-COMP:10285"/>
        <dbReference type="Rhea" id="RHEA-COMP:10286"/>
        <dbReference type="ChEBI" id="CHEBI:15378"/>
        <dbReference type="ChEBI" id="CHEBI:57856"/>
        <dbReference type="ChEBI" id="CHEBI:59789"/>
        <dbReference type="ChEBI" id="CHEBI:74495"/>
        <dbReference type="ChEBI" id="CHEBI:82748"/>
        <dbReference type="EC" id="2.1.1.198"/>
    </reaction>
</comment>
<keyword evidence="2 6" id="KW-0698">rRNA processing</keyword>
<dbReference type="KEGG" id="hcv:FTV88_2585"/>
<dbReference type="PIRSF" id="PIRSF005917">
    <property type="entry name" value="MTase_YraL"/>
    <property type="match status" value="1"/>
</dbReference>
<evidence type="ECO:0000256" key="5">
    <source>
        <dbReference type="ARBA" id="ARBA00022691"/>
    </source>
</evidence>
<dbReference type="AlphaFoldDB" id="A0A5Q2N110"/>
<dbReference type="InterPro" id="IPR035996">
    <property type="entry name" value="4pyrrol_Methylase_sf"/>
</dbReference>
<dbReference type="GO" id="GO:0005737">
    <property type="term" value="C:cytoplasm"/>
    <property type="evidence" value="ECO:0007669"/>
    <property type="project" value="UniProtKB-SubCell"/>
</dbReference>
<dbReference type="FunFam" id="3.30.950.10:FF:000002">
    <property type="entry name" value="Ribosomal RNA small subunit methyltransferase I"/>
    <property type="match status" value="1"/>
</dbReference>
<name>A0A5Q2N110_9FIRM</name>
<keyword evidence="5 6" id="KW-0949">S-adenosyl-L-methionine</keyword>
<accession>A0A5Q2N110</accession>
<dbReference type="InterPro" id="IPR014776">
    <property type="entry name" value="4pyrrole_Mease_sub2"/>
</dbReference>
<keyword evidence="3 6" id="KW-0489">Methyltransferase</keyword>
<dbReference type="Gene3D" id="3.40.1010.10">
    <property type="entry name" value="Cobalt-precorrin-4 Transmethylase, Domain 1"/>
    <property type="match status" value="1"/>
</dbReference>
<dbReference type="PROSITE" id="PS01296">
    <property type="entry name" value="RSMI"/>
    <property type="match status" value="1"/>
</dbReference>
<dbReference type="SUPFAM" id="SSF53790">
    <property type="entry name" value="Tetrapyrrole methylase"/>
    <property type="match status" value="1"/>
</dbReference>
<evidence type="ECO:0000256" key="4">
    <source>
        <dbReference type="ARBA" id="ARBA00022679"/>
    </source>
</evidence>
<dbReference type="Gene3D" id="3.30.950.10">
    <property type="entry name" value="Methyltransferase, Cobalt-precorrin-4 Transmethylase, Domain 2"/>
    <property type="match status" value="1"/>
</dbReference>
<evidence type="ECO:0000313" key="9">
    <source>
        <dbReference type="EMBL" id="QGG48678.1"/>
    </source>
</evidence>
<evidence type="ECO:0000313" key="10">
    <source>
        <dbReference type="Proteomes" id="UP000366051"/>
    </source>
</evidence>
<comment type="subcellular location">
    <subcellularLocation>
        <location evidence="6">Cytoplasm</location>
    </subcellularLocation>
</comment>
<evidence type="ECO:0000256" key="7">
    <source>
        <dbReference type="SAM" id="Coils"/>
    </source>
</evidence>
<dbReference type="OrthoDB" id="9809084at2"/>
<dbReference type="InterPro" id="IPR000878">
    <property type="entry name" value="4pyrrol_Mease"/>
</dbReference>
<organism evidence="9 10">
    <name type="scientific">Heliorestis convoluta</name>
    <dbReference type="NCBI Taxonomy" id="356322"/>
    <lineage>
        <taxon>Bacteria</taxon>
        <taxon>Bacillati</taxon>
        <taxon>Bacillota</taxon>
        <taxon>Clostridia</taxon>
        <taxon>Eubacteriales</taxon>
        <taxon>Heliobacteriaceae</taxon>
        <taxon>Heliorestis</taxon>
    </lineage>
</organism>
<keyword evidence="7" id="KW-0175">Coiled coil</keyword>
<feature type="domain" description="Tetrapyrrole methylase" evidence="8">
    <location>
        <begin position="11"/>
        <end position="206"/>
    </location>
</feature>
<protein>
    <recommendedName>
        <fullName evidence="6">Ribosomal RNA small subunit methyltransferase I</fullName>
        <ecNumber evidence="6">2.1.1.198</ecNumber>
    </recommendedName>
    <alternativeName>
        <fullName evidence="6">16S rRNA 2'-O-ribose C1402 methyltransferase</fullName>
    </alternativeName>
    <alternativeName>
        <fullName evidence="6">rRNA (cytidine-2'-O-)-methyltransferase RsmI</fullName>
    </alternativeName>
</protein>
<comment type="function">
    <text evidence="6">Catalyzes the 2'-O-methylation of the ribose of cytidine 1402 (C1402) in 16S rRNA.</text>
</comment>
<dbReference type="InterPro" id="IPR008189">
    <property type="entry name" value="rRNA_ssu_MeTfrase_I"/>
</dbReference>
<sequence>MTLVGKLKVCATPIGNLEDITLRVLQALREADLIAAEDTRHTRKLLSAYEIHGPLTSYHEHNKKGKGLEIVKKIEEGATVVLVSDAGLPGISDPGEDLIHLCIERNLPVEVLPGPSASITALVLSGLPTGRFVFEGFLPRQKKAYRQRLQELAKETRTIILYESPYRVQATLADLQDHFGAERRAALVRELTKKFEEVRRGTLGSLREEIKEPLKGECSLVIGGCEGGMETESLGEGLTEEELATALMKEMERLQAAAMDHKEALKKAAQKLGLSKREAYRLKLLYEER</sequence>
<evidence type="ECO:0000256" key="2">
    <source>
        <dbReference type="ARBA" id="ARBA00022552"/>
    </source>
</evidence>
<dbReference type="Proteomes" id="UP000366051">
    <property type="component" value="Chromosome"/>
</dbReference>
<dbReference type="EMBL" id="CP045875">
    <property type="protein sequence ID" value="QGG48678.1"/>
    <property type="molecule type" value="Genomic_DNA"/>
</dbReference>
<dbReference type="InterPro" id="IPR014777">
    <property type="entry name" value="4pyrrole_Mease_sub1"/>
</dbReference>
<keyword evidence="10" id="KW-1185">Reference proteome</keyword>
<dbReference type="GO" id="GO:0070677">
    <property type="term" value="F:rRNA (cytosine-2'-O-)-methyltransferase activity"/>
    <property type="evidence" value="ECO:0007669"/>
    <property type="project" value="UniProtKB-UniRule"/>
</dbReference>
<dbReference type="InterPro" id="IPR018063">
    <property type="entry name" value="SAM_MeTrfase_RsmI_CS"/>
</dbReference>
<keyword evidence="1 6" id="KW-0963">Cytoplasm</keyword>
<comment type="similarity">
    <text evidence="6">Belongs to the methyltransferase superfamily. RsmI family.</text>
</comment>
<evidence type="ECO:0000256" key="3">
    <source>
        <dbReference type="ARBA" id="ARBA00022603"/>
    </source>
</evidence>
<dbReference type="PANTHER" id="PTHR46111">
    <property type="entry name" value="RIBOSOMAL RNA SMALL SUBUNIT METHYLTRANSFERASE I"/>
    <property type="match status" value="1"/>
</dbReference>
<dbReference type="EC" id="2.1.1.198" evidence="6"/>
<dbReference type="PANTHER" id="PTHR46111:SF1">
    <property type="entry name" value="RIBOSOMAL RNA SMALL SUBUNIT METHYLTRANSFERASE I"/>
    <property type="match status" value="1"/>
</dbReference>
<dbReference type="NCBIfam" id="TIGR00096">
    <property type="entry name" value="16S rRNA (cytidine(1402)-2'-O)-methyltransferase"/>
    <property type="match status" value="1"/>
</dbReference>
<dbReference type="HAMAP" id="MF_01877">
    <property type="entry name" value="16SrRNA_methyltr_I"/>
    <property type="match status" value="1"/>
</dbReference>